<keyword evidence="5 7" id="KW-1133">Transmembrane helix</keyword>
<comment type="subcellular location">
    <subcellularLocation>
        <location evidence="1">Cell membrane</location>
        <topology evidence="1">Multi-pass membrane protein</topology>
    </subcellularLocation>
</comment>
<dbReference type="Gene3D" id="1.20.1250.20">
    <property type="entry name" value="MFS general substrate transporter like domains"/>
    <property type="match status" value="2"/>
</dbReference>
<dbReference type="Proteomes" id="UP000183203">
    <property type="component" value="Unassembled WGS sequence"/>
</dbReference>
<dbReference type="GO" id="GO:0022857">
    <property type="term" value="F:transmembrane transporter activity"/>
    <property type="evidence" value="ECO:0007669"/>
    <property type="project" value="InterPro"/>
</dbReference>
<dbReference type="PANTHER" id="PTHR23514:SF13">
    <property type="entry name" value="INNER MEMBRANE PROTEIN YBJJ"/>
    <property type="match status" value="1"/>
</dbReference>
<evidence type="ECO:0000313" key="10">
    <source>
        <dbReference type="Proteomes" id="UP000183203"/>
    </source>
</evidence>
<dbReference type="Pfam" id="PF07690">
    <property type="entry name" value="MFS_1"/>
    <property type="match status" value="1"/>
</dbReference>
<evidence type="ECO:0000256" key="1">
    <source>
        <dbReference type="ARBA" id="ARBA00004651"/>
    </source>
</evidence>
<accession>A0A1G6GLA2</accession>
<evidence type="ECO:0000256" key="7">
    <source>
        <dbReference type="SAM" id="Phobius"/>
    </source>
</evidence>
<dbReference type="PROSITE" id="PS50850">
    <property type="entry name" value="MFS"/>
    <property type="match status" value="1"/>
</dbReference>
<gene>
    <name evidence="9" type="ORF">SAMN05216418_0392</name>
</gene>
<dbReference type="Pfam" id="PF05977">
    <property type="entry name" value="MFS_3"/>
    <property type="match status" value="1"/>
</dbReference>
<dbReference type="InterPro" id="IPR011701">
    <property type="entry name" value="MFS"/>
</dbReference>
<keyword evidence="6 7" id="KW-0472">Membrane</keyword>
<feature type="transmembrane region" description="Helical" evidence="7">
    <location>
        <begin position="289"/>
        <end position="308"/>
    </location>
</feature>
<dbReference type="EMBL" id="FMYG01000001">
    <property type="protein sequence ID" value="SDB82714.1"/>
    <property type="molecule type" value="Genomic_DNA"/>
</dbReference>
<sequence length="405" mass="40276">MTSTTTAAPTRVARRARLAVSALFFTNGALFANILPRYPEIKDVLGLDNGTYGLTIIAFPAGAIAAGLAAGALVRWAGSGRLAVAGTIVTALGLLAAGLAPSVPLFVVALLVGGAADSITDVAQNAHGMRVQREYGKSILNSFHAIWSVGAVTGGGMAAAAIALGIPLGIHLSISALVFVVIAAIALRLTLPGRDPESDVIAPADSGAVSVVRRGSNPRIVLMLVALVFVAIAGTLVEDAGFSWAALYLGDDLGAAPAIAATGLVALVAAQFVGRLAGDPLVDRFGQRAVARVGGVIIALGMGTALLFPSVPGTIAGFAAAGLGVATLVPAAMAAADELPGLRRGTGIAIVSWLMRLGFLASPPVIGALSETAGLQAALLVIPAAGLIALALSFALPRATSSKAS</sequence>
<keyword evidence="2" id="KW-0813">Transport</keyword>
<evidence type="ECO:0000256" key="6">
    <source>
        <dbReference type="ARBA" id="ARBA00023136"/>
    </source>
</evidence>
<evidence type="ECO:0000256" key="3">
    <source>
        <dbReference type="ARBA" id="ARBA00022475"/>
    </source>
</evidence>
<reference evidence="9 10" key="1">
    <citation type="submission" date="2016-09" db="EMBL/GenBank/DDBJ databases">
        <authorList>
            <person name="Capua I."/>
            <person name="De Benedictis P."/>
            <person name="Joannis T."/>
            <person name="Lombin L.H."/>
            <person name="Cattoli G."/>
        </authorList>
    </citation>
    <scope>NUCLEOTIDE SEQUENCE [LARGE SCALE GENOMIC DNA]</scope>
    <source>
        <strain evidence="9 10">NIO-1002</strain>
    </source>
</reference>
<feature type="transmembrane region" description="Helical" evidence="7">
    <location>
        <begin position="348"/>
        <end position="369"/>
    </location>
</feature>
<dbReference type="InterPro" id="IPR010290">
    <property type="entry name" value="TM_effector"/>
</dbReference>
<feature type="transmembrane region" description="Helical" evidence="7">
    <location>
        <begin position="18"/>
        <end position="38"/>
    </location>
</feature>
<dbReference type="STRING" id="993073.AS029_00795"/>
<feature type="transmembrane region" description="Helical" evidence="7">
    <location>
        <begin position="50"/>
        <end position="74"/>
    </location>
</feature>
<dbReference type="PANTHER" id="PTHR23514">
    <property type="entry name" value="BYPASS OF STOP CODON PROTEIN 6"/>
    <property type="match status" value="1"/>
</dbReference>
<evidence type="ECO:0000256" key="4">
    <source>
        <dbReference type="ARBA" id="ARBA00022692"/>
    </source>
</evidence>
<name>A0A1G6GLA2_9MICO</name>
<feature type="transmembrane region" description="Helical" evidence="7">
    <location>
        <begin position="257"/>
        <end position="277"/>
    </location>
</feature>
<evidence type="ECO:0000259" key="8">
    <source>
        <dbReference type="PROSITE" id="PS50850"/>
    </source>
</evidence>
<feature type="transmembrane region" description="Helical" evidence="7">
    <location>
        <begin position="220"/>
        <end position="237"/>
    </location>
</feature>
<dbReference type="RefSeq" id="WP_058230722.1">
    <property type="nucleotide sequence ID" value="NZ_FMYG01000001.1"/>
</dbReference>
<dbReference type="InterPro" id="IPR051788">
    <property type="entry name" value="MFS_Transporter"/>
</dbReference>
<keyword evidence="4 7" id="KW-0812">Transmembrane</keyword>
<feature type="transmembrane region" description="Helical" evidence="7">
    <location>
        <begin position="314"/>
        <end position="336"/>
    </location>
</feature>
<keyword evidence="3" id="KW-1003">Cell membrane</keyword>
<dbReference type="AlphaFoldDB" id="A0A1G6GLA2"/>
<dbReference type="InterPro" id="IPR036259">
    <property type="entry name" value="MFS_trans_sf"/>
</dbReference>
<dbReference type="SUPFAM" id="SSF103473">
    <property type="entry name" value="MFS general substrate transporter"/>
    <property type="match status" value="1"/>
</dbReference>
<evidence type="ECO:0000256" key="2">
    <source>
        <dbReference type="ARBA" id="ARBA00022448"/>
    </source>
</evidence>
<dbReference type="InterPro" id="IPR020846">
    <property type="entry name" value="MFS_dom"/>
</dbReference>
<feature type="domain" description="Major facilitator superfamily (MFS) profile" evidence="8">
    <location>
        <begin position="219"/>
        <end position="405"/>
    </location>
</feature>
<evidence type="ECO:0000313" key="9">
    <source>
        <dbReference type="EMBL" id="SDB82714.1"/>
    </source>
</evidence>
<dbReference type="GO" id="GO:0005886">
    <property type="term" value="C:plasma membrane"/>
    <property type="evidence" value="ECO:0007669"/>
    <property type="project" value="UniProtKB-SubCell"/>
</dbReference>
<evidence type="ECO:0000256" key="5">
    <source>
        <dbReference type="ARBA" id="ARBA00022989"/>
    </source>
</evidence>
<feature type="transmembrane region" description="Helical" evidence="7">
    <location>
        <begin position="375"/>
        <end position="396"/>
    </location>
</feature>
<dbReference type="CDD" id="cd17393">
    <property type="entry name" value="MFS_MosC_like"/>
    <property type="match status" value="1"/>
</dbReference>
<protein>
    <submittedName>
        <fullName evidence="9">Fucose permease</fullName>
    </submittedName>
</protein>
<dbReference type="OrthoDB" id="151222at2"/>
<proteinExistence type="predicted"/>
<organism evidence="9 10">
    <name type="scientific">Microbacterium enclense</name>
    <dbReference type="NCBI Taxonomy" id="993073"/>
    <lineage>
        <taxon>Bacteria</taxon>
        <taxon>Bacillati</taxon>
        <taxon>Actinomycetota</taxon>
        <taxon>Actinomycetes</taxon>
        <taxon>Micrococcales</taxon>
        <taxon>Microbacteriaceae</taxon>
        <taxon>Microbacterium</taxon>
    </lineage>
</organism>